<gene>
    <name evidence="1" type="ORF">LCGC14_3097360</name>
</gene>
<feature type="non-terminal residue" evidence="1">
    <location>
        <position position="1"/>
    </location>
</feature>
<reference evidence="1" key="1">
    <citation type="journal article" date="2015" name="Nature">
        <title>Complex archaea that bridge the gap between prokaryotes and eukaryotes.</title>
        <authorList>
            <person name="Spang A."/>
            <person name="Saw J.H."/>
            <person name="Jorgensen S.L."/>
            <person name="Zaremba-Niedzwiedzka K."/>
            <person name="Martijn J."/>
            <person name="Lind A.E."/>
            <person name="van Eijk R."/>
            <person name="Schleper C."/>
            <person name="Guy L."/>
            <person name="Ettema T.J."/>
        </authorList>
    </citation>
    <scope>NUCLEOTIDE SEQUENCE</scope>
</reference>
<organism evidence="1">
    <name type="scientific">marine sediment metagenome</name>
    <dbReference type="NCBI Taxonomy" id="412755"/>
    <lineage>
        <taxon>unclassified sequences</taxon>
        <taxon>metagenomes</taxon>
        <taxon>ecological metagenomes</taxon>
    </lineage>
</organism>
<proteinExistence type="predicted"/>
<accession>A0A0F8W8N7</accession>
<dbReference type="EMBL" id="LAZR01066633">
    <property type="protein sequence ID" value="KKK53182.1"/>
    <property type="molecule type" value="Genomic_DNA"/>
</dbReference>
<sequence length="71" mass="8222">LQSKYQKIEAQIYHEYKLLSGTRKDVALQLQNGDFKHKAVMFACLDGRDGSIDKYIMRLIKPKGNNYATTR</sequence>
<name>A0A0F8W8N7_9ZZZZ</name>
<comment type="caution">
    <text evidence="1">The sequence shown here is derived from an EMBL/GenBank/DDBJ whole genome shotgun (WGS) entry which is preliminary data.</text>
</comment>
<evidence type="ECO:0000313" key="1">
    <source>
        <dbReference type="EMBL" id="KKK53182.1"/>
    </source>
</evidence>
<dbReference type="AlphaFoldDB" id="A0A0F8W8N7"/>
<protein>
    <submittedName>
        <fullName evidence="1">Uncharacterized protein</fullName>
    </submittedName>
</protein>